<evidence type="ECO:0000313" key="3">
    <source>
        <dbReference type="EnsemblMetazoa" id="XP_016982881.1"/>
    </source>
</evidence>
<gene>
    <name evidence="5" type="primary">LOC108047283</name>
    <name evidence="3" type="synonym">108047283</name>
</gene>
<dbReference type="PANTHER" id="PTHR10704:SF44">
    <property type="entry name" value="LD35051P-RELATED"/>
    <property type="match status" value="1"/>
</dbReference>
<evidence type="ECO:0000313" key="4">
    <source>
        <dbReference type="Proteomes" id="UP001652680"/>
    </source>
</evidence>
<dbReference type="AlphaFoldDB" id="A0A6P4FBM4"/>
<keyword evidence="1" id="KW-1133">Transmembrane helix</keyword>
<keyword evidence="4" id="KW-1185">Reference proteome</keyword>
<organism evidence="5">
    <name type="scientific">Drosophila rhopaloa</name>
    <name type="common">Fruit fly</name>
    <dbReference type="NCBI Taxonomy" id="1041015"/>
    <lineage>
        <taxon>Eukaryota</taxon>
        <taxon>Metazoa</taxon>
        <taxon>Ecdysozoa</taxon>
        <taxon>Arthropoda</taxon>
        <taxon>Hexapoda</taxon>
        <taxon>Insecta</taxon>
        <taxon>Pterygota</taxon>
        <taxon>Neoptera</taxon>
        <taxon>Endopterygota</taxon>
        <taxon>Diptera</taxon>
        <taxon>Brachycera</taxon>
        <taxon>Muscomorpha</taxon>
        <taxon>Ephydroidea</taxon>
        <taxon>Drosophilidae</taxon>
        <taxon>Drosophila</taxon>
        <taxon>Sophophora</taxon>
    </lineage>
</organism>
<dbReference type="GO" id="GO:0006044">
    <property type="term" value="P:N-acetylglucosamine metabolic process"/>
    <property type="evidence" value="ECO:0007669"/>
    <property type="project" value="TreeGrafter"/>
</dbReference>
<dbReference type="Proteomes" id="UP001652680">
    <property type="component" value="Unassembled WGS sequence"/>
</dbReference>
<name>A0A6P4FBM4_DRORH</name>
<dbReference type="InterPro" id="IPR000863">
    <property type="entry name" value="Sulfotransferase_dom"/>
</dbReference>
<sequence>MQVSRTTKFTGVCVGVYTTYALFIFLVLPILMPDPVSVQKSVVAYSTRHLGDLSNYTLETGGQPIRSMLVTFRGSGALTLLDNLAHQPGCYQHYAPLIAYESRSVAEQAVDRVLDELVALYNCNYNKSTEMLHWGMRSAVFRRFYGVQSKTCMTYSQEICWDPQKMAGICKLYPFINMAVYNLRLRFLASLLEREGLNLRILLIVRDPRGTTYSRMNNNWCTTEKDCEVQTLCNDMVSDHQMFETLSKSFPQRFSIIRYEDLFLQPEESIKLVFDFYGLPMKRPKTRTREAHPRSGQVMDSSDFDFRWKYSNPPAHEWMSKMTLPEIQAVQGVCGEAMDLWGYRLIQDFKNFSPETFEPILGKA</sequence>
<reference evidence="3" key="3">
    <citation type="submission" date="2025-05" db="UniProtKB">
        <authorList>
            <consortium name="EnsemblMetazoa"/>
        </authorList>
    </citation>
    <scope>IDENTIFICATION</scope>
</reference>
<dbReference type="Gene3D" id="3.40.50.300">
    <property type="entry name" value="P-loop containing nucleotide triphosphate hydrolases"/>
    <property type="match status" value="1"/>
</dbReference>
<dbReference type="OrthoDB" id="6138663at2759"/>
<evidence type="ECO:0000259" key="2">
    <source>
        <dbReference type="Pfam" id="PF00685"/>
    </source>
</evidence>
<dbReference type="InterPro" id="IPR027417">
    <property type="entry name" value="P-loop_NTPase"/>
</dbReference>
<dbReference type="InterPro" id="IPR051135">
    <property type="entry name" value="Gal/GlcNAc/GalNAc_ST"/>
</dbReference>
<feature type="transmembrane region" description="Helical" evidence="1">
    <location>
        <begin position="12"/>
        <end position="32"/>
    </location>
</feature>
<keyword evidence="1" id="KW-0812">Transmembrane</keyword>
<reference evidence="4" key="1">
    <citation type="journal article" date="2021" name="Elife">
        <title>Highly contiguous assemblies of 101 drosophilid genomes.</title>
        <authorList>
            <person name="Kim B.Y."/>
            <person name="Wang J.R."/>
            <person name="Miller D.E."/>
            <person name="Barmina O."/>
            <person name="Delaney E."/>
            <person name="Thompson A."/>
            <person name="Comeault A.A."/>
            <person name="Peede D."/>
            <person name="D'Agostino E.R."/>
            <person name="Pelaez J."/>
            <person name="Aguilar J.M."/>
            <person name="Haji D."/>
            <person name="Matsunaga T."/>
            <person name="Armstrong E.E."/>
            <person name="Zych M."/>
            <person name="Ogawa Y."/>
            <person name="Stamenkovic-Radak M."/>
            <person name="Jelic M."/>
            <person name="Veselinovic M.S."/>
            <person name="Tanaskovic M."/>
            <person name="Eric P."/>
            <person name="Gao J.J."/>
            <person name="Katoh T.K."/>
            <person name="Toda M.J."/>
            <person name="Watabe H."/>
            <person name="Watada M."/>
            <person name="Davis J.S."/>
            <person name="Moyle L.C."/>
            <person name="Manoli G."/>
            <person name="Bertolini E."/>
            <person name="Kostal V."/>
            <person name="Hawley R.S."/>
            <person name="Takahashi A."/>
            <person name="Jones C.D."/>
            <person name="Price D.K."/>
            <person name="Whiteman N."/>
            <person name="Kopp A."/>
            <person name="Matute D.R."/>
            <person name="Petrov D.A."/>
        </authorList>
    </citation>
    <scope>NUCLEOTIDE SEQUENCE [LARGE SCALE GENOMIC DNA]</scope>
</reference>
<feature type="domain" description="Sulfotransferase" evidence="2">
    <location>
        <begin position="66"/>
        <end position="342"/>
    </location>
</feature>
<evidence type="ECO:0000256" key="1">
    <source>
        <dbReference type="SAM" id="Phobius"/>
    </source>
</evidence>
<dbReference type="EnsemblMetazoa" id="XM_017127392.1">
    <property type="protein sequence ID" value="XP_016982881.1"/>
    <property type="gene ID" value="LOC108047283"/>
</dbReference>
<dbReference type="GO" id="GO:0006790">
    <property type="term" value="P:sulfur compound metabolic process"/>
    <property type="evidence" value="ECO:0007669"/>
    <property type="project" value="TreeGrafter"/>
</dbReference>
<dbReference type="Pfam" id="PF00685">
    <property type="entry name" value="Sulfotransfer_1"/>
    <property type="match status" value="1"/>
</dbReference>
<accession>A0A6P4FBM4</accession>
<dbReference type="SUPFAM" id="SSF52540">
    <property type="entry name" value="P-loop containing nucleoside triphosphate hydrolases"/>
    <property type="match status" value="1"/>
</dbReference>
<evidence type="ECO:0000313" key="5">
    <source>
        <dbReference type="RefSeq" id="XP_016982881.1"/>
    </source>
</evidence>
<reference evidence="5" key="2">
    <citation type="submission" date="2025-04" db="UniProtKB">
        <authorList>
            <consortium name="RefSeq"/>
        </authorList>
    </citation>
    <scope>IDENTIFICATION</scope>
</reference>
<keyword evidence="1" id="KW-0472">Membrane</keyword>
<protein>
    <submittedName>
        <fullName evidence="5">Carbohydrate sulfotransferase 2</fullName>
    </submittedName>
</protein>
<dbReference type="PANTHER" id="PTHR10704">
    <property type="entry name" value="CARBOHYDRATE SULFOTRANSFERASE"/>
    <property type="match status" value="1"/>
</dbReference>
<dbReference type="RefSeq" id="XP_016982881.1">
    <property type="nucleotide sequence ID" value="XM_017127392.1"/>
</dbReference>
<dbReference type="GO" id="GO:0001517">
    <property type="term" value="F:N-acetylglucosamine 6-O-sulfotransferase activity"/>
    <property type="evidence" value="ECO:0007669"/>
    <property type="project" value="TreeGrafter"/>
</dbReference>
<proteinExistence type="predicted"/>
<dbReference type="GeneID" id="108047283"/>